<organism evidence="13 14">
    <name type="scientific">Pullulanibacillus pueri</name>
    <dbReference type="NCBI Taxonomy" id="1437324"/>
    <lineage>
        <taxon>Bacteria</taxon>
        <taxon>Bacillati</taxon>
        <taxon>Bacillota</taxon>
        <taxon>Bacilli</taxon>
        <taxon>Bacillales</taxon>
        <taxon>Sporolactobacillaceae</taxon>
        <taxon>Pullulanibacillus</taxon>
    </lineage>
</organism>
<keyword evidence="4" id="KW-0597">Phosphoprotein</keyword>
<dbReference type="GO" id="GO:0005524">
    <property type="term" value="F:ATP binding"/>
    <property type="evidence" value="ECO:0007669"/>
    <property type="project" value="UniProtKB-KW"/>
</dbReference>
<gene>
    <name evidence="13" type="ORF">GCM10007096_42510</name>
</gene>
<dbReference type="Gene3D" id="1.10.287.130">
    <property type="match status" value="1"/>
</dbReference>
<keyword evidence="11" id="KW-1133">Transmembrane helix</keyword>
<evidence type="ECO:0000256" key="2">
    <source>
        <dbReference type="ARBA" id="ARBA00004651"/>
    </source>
</evidence>
<evidence type="ECO:0000259" key="12">
    <source>
        <dbReference type="PROSITE" id="PS50109"/>
    </source>
</evidence>
<dbReference type="EMBL" id="BMFV01000062">
    <property type="protein sequence ID" value="GGH88971.1"/>
    <property type="molecule type" value="Genomic_DNA"/>
</dbReference>
<name>A0A8J3EPJ7_9BACL</name>
<reference evidence="13" key="2">
    <citation type="submission" date="2020-09" db="EMBL/GenBank/DDBJ databases">
        <authorList>
            <person name="Sun Q."/>
            <person name="Zhou Y."/>
        </authorList>
    </citation>
    <scope>NUCLEOTIDE SEQUENCE</scope>
    <source>
        <strain evidence="13">CGMCC 1.12777</strain>
    </source>
</reference>
<dbReference type="CDD" id="cd00082">
    <property type="entry name" value="HisKA"/>
    <property type="match status" value="1"/>
</dbReference>
<dbReference type="PANTHER" id="PTHR43711:SF26">
    <property type="entry name" value="SENSOR HISTIDINE KINASE RCSC"/>
    <property type="match status" value="1"/>
</dbReference>
<dbReference type="PANTHER" id="PTHR43711">
    <property type="entry name" value="TWO-COMPONENT HISTIDINE KINASE"/>
    <property type="match status" value="1"/>
</dbReference>
<keyword evidence="7 13" id="KW-0418">Kinase</keyword>
<reference evidence="13" key="1">
    <citation type="journal article" date="2014" name="Int. J. Syst. Evol. Microbiol.">
        <title>Complete genome sequence of Corynebacterium casei LMG S-19264T (=DSM 44701T), isolated from a smear-ripened cheese.</title>
        <authorList>
            <consortium name="US DOE Joint Genome Institute (JGI-PGF)"/>
            <person name="Walter F."/>
            <person name="Albersmeier A."/>
            <person name="Kalinowski J."/>
            <person name="Ruckert C."/>
        </authorList>
    </citation>
    <scope>NUCLEOTIDE SEQUENCE</scope>
    <source>
        <strain evidence="13">CGMCC 1.12777</strain>
    </source>
</reference>
<dbReference type="SUPFAM" id="SSF55874">
    <property type="entry name" value="ATPase domain of HSP90 chaperone/DNA topoisomerase II/histidine kinase"/>
    <property type="match status" value="1"/>
</dbReference>
<dbReference type="PROSITE" id="PS50109">
    <property type="entry name" value="HIS_KIN"/>
    <property type="match status" value="1"/>
</dbReference>
<comment type="subcellular location">
    <subcellularLocation>
        <location evidence="2">Cell membrane</location>
        <topology evidence="2">Multi-pass membrane protein</topology>
    </subcellularLocation>
</comment>
<comment type="catalytic activity">
    <reaction evidence="1">
        <text>ATP + protein L-histidine = ADP + protein N-phospho-L-histidine.</text>
        <dbReference type="EC" id="2.7.13.3"/>
    </reaction>
</comment>
<feature type="transmembrane region" description="Helical" evidence="11">
    <location>
        <begin position="146"/>
        <end position="172"/>
    </location>
</feature>
<keyword evidence="10 11" id="KW-0472">Membrane</keyword>
<dbReference type="Gene3D" id="3.30.565.10">
    <property type="entry name" value="Histidine kinase-like ATPase, C-terminal domain"/>
    <property type="match status" value="1"/>
</dbReference>
<evidence type="ECO:0000313" key="13">
    <source>
        <dbReference type="EMBL" id="GGH88971.1"/>
    </source>
</evidence>
<keyword evidence="6" id="KW-0547">Nucleotide-binding</keyword>
<evidence type="ECO:0000256" key="11">
    <source>
        <dbReference type="SAM" id="Phobius"/>
    </source>
</evidence>
<evidence type="ECO:0000256" key="6">
    <source>
        <dbReference type="ARBA" id="ARBA00022741"/>
    </source>
</evidence>
<dbReference type="GO" id="GO:0000155">
    <property type="term" value="F:phosphorelay sensor kinase activity"/>
    <property type="evidence" value="ECO:0007669"/>
    <property type="project" value="InterPro"/>
</dbReference>
<feature type="transmembrane region" description="Helical" evidence="11">
    <location>
        <begin position="12"/>
        <end position="31"/>
    </location>
</feature>
<feature type="domain" description="Histidine kinase" evidence="12">
    <location>
        <begin position="193"/>
        <end position="410"/>
    </location>
</feature>
<dbReference type="Proteomes" id="UP000656813">
    <property type="component" value="Unassembled WGS sequence"/>
</dbReference>
<dbReference type="SUPFAM" id="SSF47384">
    <property type="entry name" value="Homodimeric domain of signal transducing histidine kinase"/>
    <property type="match status" value="1"/>
</dbReference>
<keyword evidence="11" id="KW-0812">Transmembrane</keyword>
<dbReference type="AlphaFoldDB" id="A0A8J3EPJ7"/>
<dbReference type="InterPro" id="IPR003661">
    <property type="entry name" value="HisK_dim/P_dom"/>
</dbReference>
<evidence type="ECO:0000256" key="4">
    <source>
        <dbReference type="ARBA" id="ARBA00022553"/>
    </source>
</evidence>
<keyword evidence="9" id="KW-0902">Two-component regulatory system</keyword>
<dbReference type="InterPro" id="IPR005467">
    <property type="entry name" value="His_kinase_dom"/>
</dbReference>
<dbReference type="InterPro" id="IPR036097">
    <property type="entry name" value="HisK_dim/P_sf"/>
</dbReference>
<dbReference type="Pfam" id="PF02518">
    <property type="entry name" value="HATPase_c"/>
    <property type="match status" value="1"/>
</dbReference>
<keyword evidence="8" id="KW-0067">ATP-binding</keyword>
<dbReference type="SMART" id="SM00388">
    <property type="entry name" value="HisKA"/>
    <property type="match status" value="1"/>
</dbReference>
<accession>A0A8J3EPJ7</accession>
<sequence length="416" mass="47255">MFRKTLIRLTLLNALIFIILMGILGTAIYYYTQAIIYRSDDNLLTDQMSHSGPGSLLGDPRLGKRNDFKPSGVVIWNSDKKMIQNQSNIEDKYIKKLYPDHSGEIEEKEIKTEEGTVYFRVISKEMVTNGQFITVEFWLLDTQKKLLHTLFLIIVIGWILASLVAVAAGYFLARRALKPIQQAWDKQQAFVSDASHELRTPLTIIQSRIEMLLKSPRAMIQDKLKDISITLNESRRLSKMVSHLLTLARSDANQIEIEKKPVLLNEVLRQIYEQFNEMVSYQGKTLTLNIGHTPMKILGDQEKLHQLLVILIDNAIKFTGEDGHITLTGSVGHHSVTITVADTGIGISEKDVTQIFDRFFQADTSRTHHEGTGLGLSIAKWIVDKHRGRITVESEVNVGTKFILTFPLLKDREGER</sequence>
<dbReference type="GO" id="GO:0005886">
    <property type="term" value="C:plasma membrane"/>
    <property type="evidence" value="ECO:0007669"/>
    <property type="project" value="UniProtKB-SubCell"/>
</dbReference>
<dbReference type="Pfam" id="PF00512">
    <property type="entry name" value="HisKA"/>
    <property type="match status" value="1"/>
</dbReference>
<keyword evidence="5" id="KW-0808">Transferase</keyword>
<protein>
    <recommendedName>
        <fullName evidence="3">histidine kinase</fullName>
        <ecNumber evidence="3">2.7.13.3</ecNumber>
    </recommendedName>
</protein>
<evidence type="ECO:0000256" key="3">
    <source>
        <dbReference type="ARBA" id="ARBA00012438"/>
    </source>
</evidence>
<dbReference type="SMART" id="SM00387">
    <property type="entry name" value="HATPase_c"/>
    <property type="match status" value="1"/>
</dbReference>
<dbReference type="FunFam" id="3.30.565.10:FF:000006">
    <property type="entry name" value="Sensor histidine kinase WalK"/>
    <property type="match status" value="1"/>
</dbReference>
<keyword evidence="14" id="KW-1185">Reference proteome</keyword>
<comment type="caution">
    <text evidence="13">The sequence shown here is derived from an EMBL/GenBank/DDBJ whole genome shotgun (WGS) entry which is preliminary data.</text>
</comment>
<evidence type="ECO:0000256" key="8">
    <source>
        <dbReference type="ARBA" id="ARBA00022840"/>
    </source>
</evidence>
<evidence type="ECO:0000256" key="9">
    <source>
        <dbReference type="ARBA" id="ARBA00023012"/>
    </source>
</evidence>
<dbReference type="InterPro" id="IPR003594">
    <property type="entry name" value="HATPase_dom"/>
</dbReference>
<dbReference type="InterPro" id="IPR004358">
    <property type="entry name" value="Sig_transdc_His_kin-like_C"/>
</dbReference>
<proteinExistence type="predicted"/>
<dbReference type="InterPro" id="IPR050736">
    <property type="entry name" value="Sensor_HK_Regulatory"/>
</dbReference>
<dbReference type="RefSeq" id="WP_188499402.1">
    <property type="nucleotide sequence ID" value="NZ_BMFV01000062.1"/>
</dbReference>
<evidence type="ECO:0000256" key="5">
    <source>
        <dbReference type="ARBA" id="ARBA00022679"/>
    </source>
</evidence>
<dbReference type="PRINTS" id="PR00344">
    <property type="entry name" value="BCTRLSENSOR"/>
</dbReference>
<dbReference type="FunFam" id="1.10.287.130:FF:000001">
    <property type="entry name" value="Two-component sensor histidine kinase"/>
    <property type="match status" value="1"/>
</dbReference>
<evidence type="ECO:0000256" key="10">
    <source>
        <dbReference type="ARBA" id="ARBA00023136"/>
    </source>
</evidence>
<dbReference type="EC" id="2.7.13.3" evidence="3"/>
<evidence type="ECO:0000313" key="14">
    <source>
        <dbReference type="Proteomes" id="UP000656813"/>
    </source>
</evidence>
<evidence type="ECO:0000256" key="7">
    <source>
        <dbReference type="ARBA" id="ARBA00022777"/>
    </source>
</evidence>
<evidence type="ECO:0000256" key="1">
    <source>
        <dbReference type="ARBA" id="ARBA00000085"/>
    </source>
</evidence>
<dbReference type="InterPro" id="IPR036890">
    <property type="entry name" value="HATPase_C_sf"/>
</dbReference>